<evidence type="ECO:0000313" key="1">
    <source>
        <dbReference type="EMBL" id="GGE21918.1"/>
    </source>
</evidence>
<organism evidence="1 2">
    <name type="scientific">Sandarakinorhabdus glacialis</name>
    <dbReference type="NCBI Taxonomy" id="1614636"/>
    <lineage>
        <taxon>Bacteria</taxon>
        <taxon>Pseudomonadati</taxon>
        <taxon>Pseudomonadota</taxon>
        <taxon>Alphaproteobacteria</taxon>
        <taxon>Sphingomonadales</taxon>
        <taxon>Sphingosinicellaceae</taxon>
        <taxon>Sandarakinorhabdus</taxon>
    </lineage>
</organism>
<keyword evidence="2" id="KW-1185">Reference proteome</keyword>
<reference evidence="1" key="2">
    <citation type="submission" date="2020-09" db="EMBL/GenBank/DDBJ databases">
        <authorList>
            <person name="Sun Q."/>
            <person name="Zhou Y."/>
        </authorList>
    </citation>
    <scope>NUCLEOTIDE SEQUENCE</scope>
    <source>
        <strain evidence="1">CGMCC 1.15519</strain>
    </source>
</reference>
<sequence length="146" mass="15992">MLFTNKKACQNILGWDRKVQTDDKASGHINFAPTFDDNFNWNLDRLTAAQFYLDQRTAGFTVKMAGQAATRLYNGLCDYPDADQLTVVQIENGSASIMPADKIDLASGFVSGGYLATALLIDVRNLRTRVQRAIEADAAVIGARGE</sequence>
<name>A0A917A189_9SPHN</name>
<dbReference type="RefSeq" id="WP_188764308.1">
    <property type="nucleotide sequence ID" value="NZ_BMJM01000018.1"/>
</dbReference>
<proteinExistence type="predicted"/>
<accession>A0A917A189</accession>
<comment type="caution">
    <text evidence="1">The sequence shown here is derived from an EMBL/GenBank/DDBJ whole genome shotgun (WGS) entry which is preliminary data.</text>
</comment>
<protein>
    <submittedName>
        <fullName evidence="1">Uncharacterized protein</fullName>
    </submittedName>
</protein>
<dbReference type="EMBL" id="BMJM01000018">
    <property type="protein sequence ID" value="GGE21918.1"/>
    <property type="molecule type" value="Genomic_DNA"/>
</dbReference>
<reference evidence="1" key="1">
    <citation type="journal article" date="2014" name="Int. J. Syst. Evol. Microbiol.">
        <title>Complete genome sequence of Corynebacterium casei LMG S-19264T (=DSM 44701T), isolated from a smear-ripened cheese.</title>
        <authorList>
            <consortium name="US DOE Joint Genome Institute (JGI-PGF)"/>
            <person name="Walter F."/>
            <person name="Albersmeier A."/>
            <person name="Kalinowski J."/>
            <person name="Ruckert C."/>
        </authorList>
    </citation>
    <scope>NUCLEOTIDE SEQUENCE</scope>
    <source>
        <strain evidence="1">CGMCC 1.15519</strain>
    </source>
</reference>
<dbReference type="Proteomes" id="UP000635071">
    <property type="component" value="Unassembled WGS sequence"/>
</dbReference>
<evidence type="ECO:0000313" key="2">
    <source>
        <dbReference type="Proteomes" id="UP000635071"/>
    </source>
</evidence>
<dbReference type="AlphaFoldDB" id="A0A917A189"/>
<gene>
    <name evidence="1" type="ORF">GCM10011529_30670</name>
</gene>